<evidence type="ECO:0000313" key="2">
    <source>
        <dbReference type="Proteomes" id="UP000054538"/>
    </source>
</evidence>
<organism evidence="1 2">
    <name type="scientific">Paxillus rubicundulus Ve08.2h10</name>
    <dbReference type="NCBI Taxonomy" id="930991"/>
    <lineage>
        <taxon>Eukaryota</taxon>
        <taxon>Fungi</taxon>
        <taxon>Dikarya</taxon>
        <taxon>Basidiomycota</taxon>
        <taxon>Agaricomycotina</taxon>
        <taxon>Agaricomycetes</taxon>
        <taxon>Agaricomycetidae</taxon>
        <taxon>Boletales</taxon>
        <taxon>Paxilineae</taxon>
        <taxon>Paxillaceae</taxon>
        <taxon>Paxillus</taxon>
    </lineage>
</organism>
<keyword evidence="2" id="KW-1185">Reference proteome</keyword>
<name>A0A0D0DW13_9AGAM</name>
<reference evidence="1 2" key="1">
    <citation type="submission" date="2014-04" db="EMBL/GenBank/DDBJ databases">
        <authorList>
            <consortium name="DOE Joint Genome Institute"/>
            <person name="Kuo A."/>
            <person name="Kohler A."/>
            <person name="Jargeat P."/>
            <person name="Nagy L.G."/>
            <person name="Floudas D."/>
            <person name="Copeland A."/>
            <person name="Barry K.W."/>
            <person name="Cichocki N."/>
            <person name="Veneault-Fourrey C."/>
            <person name="LaButti K."/>
            <person name="Lindquist E.A."/>
            <person name="Lipzen A."/>
            <person name="Lundell T."/>
            <person name="Morin E."/>
            <person name="Murat C."/>
            <person name="Sun H."/>
            <person name="Tunlid A."/>
            <person name="Henrissat B."/>
            <person name="Grigoriev I.V."/>
            <person name="Hibbett D.S."/>
            <person name="Martin F."/>
            <person name="Nordberg H.P."/>
            <person name="Cantor M.N."/>
            <person name="Hua S.X."/>
        </authorList>
    </citation>
    <scope>NUCLEOTIDE SEQUENCE [LARGE SCALE GENOMIC DNA]</scope>
    <source>
        <strain evidence="1 2">Ve08.2h10</strain>
    </source>
</reference>
<dbReference type="Proteomes" id="UP000054538">
    <property type="component" value="Unassembled WGS sequence"/>
</dbReference>
<dbReference type="HOGENOM" id="CLU_1704807_0_0_1"/>
<accession>A0A0D0DW13</accession>
<evidence type="ECO:0000313" key="1">
    <source>
        <dbReference type="EMBL" id="KIK93891.1"/>
    </source>
</evidence>
<dbReference type="EMBL" id="KN825146">
    <property type="protein sequence ID" value="KIK93891.1"/>
    <property type="molecule type" value="Genomic_DNA"/>
</dbReference>
<proteinExistence type="predicted"/>
<dbReference type="AlphaFoldDB" id="A0A0D0DW13"/>
<reference evidence="2" key="2">
    <citation type="submission" date="2015-01" db="EMBL/GenBank/DDBJ databases">
        <title>Evolutionary Origins and Diversification of the Mycorrhizal Mutualists.</title>
        <authorList>
            <consortium name="DOE Joint Genome Institute"/>
            <consortium name="Mycorrhizal Genomics Consortium"/>
            <person name="Kohler A."/>
            <person name="Kuo A."/>
            <person name="Nagy L.G."/>
            <person name="Floudas D."/>
            <person name="Copeland A."/>
            <person name="Barry K.W."/>
            <person name="Cichocki N."/>
            <person name="Veneault-Fourrey C."/>
            <person name="LaButti K."/>
            <person name="Lindquist E.A."/>
            <person name="Lipzen A."/>
            <person name="Lundell T."/>
            <person name="Morin E."/>
            <person name="Murat C."/>
            <person name="Riley R."/>
            <person name="Ohm R."/>
            <person name="Sun H."/>
            <person name="Tunlid A."/>
            <person name="Henrissat B."/>
            <person name="Grigoriev I.V."/>
            <person name="Hibbett D.S."/>
            <person name="Martin F."/>
        </authorList>
    </citation>
    <scope>NUCLEOTIDE SEQUENCE [LARGE SCALE GENOMIC DNA]</scope>
    <source>
        <strain evidence="2">Ve08.2h10</strain>
    </source>
</reference>
<sequence length="154" mass="17220">MVYCERKVGDARHAKRSIAPAVNQPRIGIKFSHGWVTITTLVGTPEPCLTCRCMLTQRIFMDFLPRYPPGRSWQGVGVKNVCALQLWQGSDRDTVSANPCNDRNTYLIATSGIIQWLVSPSLAGPEFGVFSVSTLRPHSCFYSALTDRKFQVRV</sequence>
<dbReference type="InParanoid" id="A0A0D0DW13"/>
<gene>
    <name evidence="1" type="ORF">PAXRUDRAFT_487288</name>
</gene>
<protein>
    <submittedName>
        <fullName evidence="1">Uncharacterized protein</fullName>
    </submittedName>
</protein>